<evidence type="ECO:0000313" key="2">
    <source>
        <dbReference type="EMBL" id="GIY25348.1"/>
    </source>
</evidence>
<feature type="region of interest" description="Disordered" evidence="1">
    <location>
        <begin position="24"/>
        <end position="43"/>
    </location>
</feature>
<keyword evidence="3" id="KW-1185">Reference proteome</keyword>
<gene>
    <name evidence="2" type="ORF">CEXT_506381</name>
</gene>
<evidence type="ECO:0000256" key="1">
    <source>
        <dbReference type="SAM" id="MobiDB-lite"/>
    </source>
</evidence>
<sequence length="137" mass="15321">MSASYHTPVKPFKSSTLFGGTQSEDAGALKRAPSSPPVKTKIKYSHSPPTQIIGVSIRPVVLRLLCDYFFRPLSPIFYLCFNRPLLFSATIFPFSLMIPSDQWSPVFYVTLVSMTSGSAVLSLFETELPSYQWFSII</sequence>
<dbReference type="Proteomes" id="UP001054945">
    <property type="component" value="Unassembled WGS sequence"/>
</dbReference>
<organism evidence="2 3">
    <name type="scientific">Caerostris extrusa</name>
    <name type="common">Bark spider</name>
    <name type="synonym">Caerostris bankana</name>
    <dbReference type="NCBI Taxonomy" id="172846"/>
    <lineage>
        <taxon>Eukaryota</taxon>
        <taxon>Metazoa</taxon>
        <taxon>Ecdysozoa</taxon>
        <taxon>Arthropoda</taxon>
        <taxon>Chelicerata</taxon>
        <taxon>Arachnida</taxon>
        <taxon>Araneae</taxon>
        <taxon>Araneomorphae</taxon>
        <taxon>Entelegynae</taxon>
        <taxon>Araneoidea</taxon>
        <taxon>Araneidae</taxon>
        <taxon>Caerostris</taxon>
    </lineage>
</organism>
<protein>
    <submittedName>
        <fullName evidence="2">Uncharacterized protein</fullName>
    </submittedName>
</protein>
<reference evidence="2 3" key="1">
    <citation type="submission" date="2021-06" db="EMBL/GenBank/DDBJ databases">
        <title>Caerostris extrusa draft genome.</title>
        <authorList>
            <person name="Kono N."/>
            <person name="Arakawa K."/>
        </authorList>
    </citation>
    <scope>NUCLEOTIDE SEQUENCE [LARGE SCALE GENOMIC DNA]</scope>
</reference>
<dbReference type="AlphaFoldDB" id="A0AAV4RTV7"/>
<proteinExistence type="predicted"/>
<comment type="caution">
    <text evidence="2">The sequence shown here is derived from an EMBL/GenBank/DDBJ whole genome shotgun (WGS) entry which is preliminary data.</text>
</comment>
<evidence type="ECO:0000313" key="3">
    <source>
        <dbReference type="Proteomes" id="UP001054945"/>
    </source>
</evidence>
<dbReference type="EMBL" id="BPLR01008527">
    <property type="protein sequence ID" value="GIY25348.1"/>
    <property type="molecule type" value="Genomic_DNA"/>
</dbReference>
<accession>A0AAV4RTV7</accession>
<name>A0AAV4RTV7_CAEEX</name>